<dbReference type="Proteomes" id="UP000809789">
    <property type="component" value="Unassembled WGS sequence"/>
</dbReference>
<accession>A0A8K0PI09</accession>
<proteinExistence type="predicted"/>
<feature type="region of interest" description="Disordered" evidence="1">
    <location>
        <begin position="308"/>
        <end position="328"/>
    </location>
</feature>
<evidence type="ECO:0000313" key="2">
    <source>
        <dbReference type="EMBL" id="KAG8629072.1"/>
    </source>
</evidence>
<sequence length="328" mass="37485">MPNETIYPDGDIIISAGIDDNLYSFQVSSVILTTASPVFRAMYLKSNFTEGQDLLIHGTSSLRFEEDVDTVRTVLRCLHHNFHQNTIKTTHAMLKVAVLADKYDCIPLIAHLVRENCERFMRGLGTSTEDDSDADGWMDILTTAYLTRMMDIFEHSSLVLVQNFVGNYQAMLGERRRWVSDFVIMWLEVSRSNQKTIYQAWIITALTLRCSYIDDGHPGGEVLRNRIEHRSDWPKLWTIEKYTMVHQEFSKKAMEFAKDYCEGCDGPACDVPLMGTDMIAPAQRWTGLCLKCCLRRDGDPYDCNGGCEDPKVEIEDEEEADAEMEEKS</sequence>
<organism evidence="2 3">
    <name type="scientific">Elsinoe batatas</name>
    <dbReference type="NCBI Taxonomy" id="2601811"/>
    <lineage>
        <taxon>Eukaryota</taxon>
        <taxon>Fungi</taxon>
        <taxon>Dikarya</taxon>
        <taxon>Ascomycota</taxon>
        <taxon>Pezizomycotina</taxon>
        <taxon>Dothideomycetes</taxon>
        <taxon>Dothideomycetidae</taxon>
        <taxon>Myriangiales</taxon>
        <taxon>Elsinoaceae</taxon>
        <taxon>Elsinoe</taxon>
    </lineage>
</organism>
<comment type="caution">
    <text evidence="2">The sequence shown here is derived from an EMBL/GenBank/DDBJ whole genome shotgun (WGS) entry which is preliminary data.</text>
</comment>
<evidence type="ECO:0000256" key="1">
    <source>
        <dbReference type="SAM" id="MobiDB-lite"/>
    </source>
</evidence>
<dbReference type="OrthoDB" id="5275938at2759"/>
<dbReference type="InterPro" id="IPR011333">
    <property type="entry name" value="SKP1/BTB/POZ_sf"/>
</dbReference>
<protein>
    <recommendedName>
        <fullName evidence="4">BTB domain-containing protein</fullName>
    </recommendedName>
</protein>
<dbReference type="EMBL" id="JAESVG020000003">
    <property type="protein sequence ID" value="KAG8629072.1"/>
    <property type="molecule type" value="Genomic_DNA"/>
</dbReference>
<dbReference type="AlphaFoldDB" id="A0A8K0PI09"/>
<reference evidence="2" key="1">
    <citation type="submission" date="2021-07" db="EMBL/GenBank/DDBJ databases">
        <title>Elsinoe batatas strain:CRI-CJ2 Genome sequencing and assembly.</title>
        <authorList>
            <person name="Huang L."/>
        </authorList>
    </citation>
    <scope>NUCLEOTIDE SEQUENCE</scope>
    <source>
        <strain evidence="2">CRI-CJ2</strain>
    </source>
</reference>
<gene>
    <name evidence="2" type="ORF">KVT40_002937</name>
</gene>
<evidence type="ECO:0000313" key="3">
    <source>
        <dbReference type="Proteomes" id="UP000809789"/>
    </source>
</evidence>
<keyword evidence="3" id="KW-1185">Reference proteome</keyword>
<evidence type="ECO:0008006" key="4">
    <source>
        <dbReference type="Google" id="ProtNLM"/>
    </source>
</evidence>
<dbReference type="Gene3D" id="3.30.710.10">
    <property type="entry name" value="Potassium Channel Kv1.1, Chain A"/>
    <property type="match status" value="1"/>
</dbReference>
<feature type="compositionally biased region" description="Acidic residues" evidence="1">
    <location>
        <begin position="314"/>
        <end position="328"/>
    </location>
</feature>
<name>A0A8K0PI09_9PEZI</name>